<feature type="compositionally biased region" description="Basic and acidic residues" evidence="1">
    <location>
        <begin position="40"/>
        <end position="60"/>
    </location>
</feature>
<organism evidence="4">
    <name type="scientific">Nippostrongylus brasiliensis</name>
    <name type="common">Rat hookworm</name>
    <dbReference type="NCBI Taxonomy" id="27835"/>
    <lineage>
        <taxon>Eukaryota</taxon>
        <taxon>Metazoa</taxon>
        <taxon>Ecdysozoa</taxon>
        <taxon>Nematoda</taxon>
        <taxon>Chromadorea</taxon>
        <taxon>Rhabditida</taxon>
        <taxon>Rhabditina</taxon>
        <taxon>Rhabditomorpha</taxon>
        <taxon>Strongyloidea</taxon>
        <taxon>Heligmosomidae</taxon>
        <taxon>Nippostrongylus</taxon>
    </lineage>
</organism>
<dbReference type="WBParaSite" id="NBR_0000604601-mRNA-1">
    <property type="protein sequence ID" value="NBR_0000604601-mRNA-1"/>
    <property type="gene ID" value="NBR_0000604601"/>
</dbReference>
<evidence type="ECO:0000313" key="2">
    <source>
        <dbReference type="EMBL" id="VDL69636.1"/>
    </source>
</evidence>
<dbReference type="Proteomes" id="UP000271162">
    <property type="component" value="Unassembled WGS sequence"/>
</dbReference>
<reference evidence="4" key="1">
    <citation type="submission" date="2017-02" db="UniProtKB">
        <authorList>
            <consortium name="WormBaseParasite"/>
        </authorList>
    </citation>
    <scope>IDENTIFICATION</scope>
</reference>
<accession>A0A0N4XTT6</accession>
<evidence type="ECO:0000313" key="3">
    <source>
        <dbReference type="Proteomes" id="UP000271162"/>
    </source>
</evidence>
<keyword evidence="3" id="KW-1185">Reference proteome</keyword>
<name>A0A0N4XTT6_NIPBR</name>
<dbReference type="AlphaFoldDB" id="A0A0N4XTT6"/>
<evidence type="ECO:0000256" key="1">
    <source>
        <dbReference type="SAM" id="MobiDB-lite"/>
    </source>
</evidence>
<proteinExistence type="predicted"/>
<dbReference type="EMBL" id="UYSL01019773">
    <property type="protein sequence ID" value="VDL69636.1"/>
    <property type="molecule type" value="Genomic_DNA"/>
</dbReference>
<gene>
    <name evidence="2" type="ORF">NBR_LOCUS6047</name>
</gene>
<protein>
    <submittedName>
        <fullName evidence="2 4">Uncharacterized protein</fullName>
    </submittedName>
</protein>
<evidence type="ECO:0000313" key="4">
    <source>
        <dbReference type="WBParaSite" id="NBR_0000604601-mRNA-1"/>
    </source>
</evidence>
<feature type="region of interest" description="Disordered" evidence="1">
    <location>
        <begin position="21"/>
        <end position="60"/>
    </location>
</feature>
<sequence length="60" mass="6813">MVANKDFNLLEKNDHVTFHSGNLDLSDIGGHVSRTGRQSTKREAEIKEQEYERPAETSIL</sequence>
<reference evidence="2 3" key="2">
    <citation type="submission" date="2018-11" db="EMBL/GenBank/DDBJ databases">
        <authorList>
            <consortium name="Pathogen Informatics"/>
        </authorList>
    </citation>
    <scope>NUCLEOTIDE SEQUENCE [LARGE SCALE GENOMIC DNA]</scope>
</reference>